<keyword evidence="1" id="KW-0444">Lipid biosynthesis</keyword>
<keyword evidence="3" id="KW-0443">Lipid metabolism</keyword>
<proteinExistence type="predicted"/>
<dbReference type="EMBL" id="SSNZ01000001">
    <property type="protein sequence ID" value="THF52682.1"/>
    <property type="molecule type" value="Genomic_DNA"/>
</dbReference>
<accession>A0A4S4A2Q8</accession>
<dbReference type="AlphaFoldDB" id="A0A4S4A2Q8"/>
<evidence type="ECO:0000256" key="1">
    <source>
        <dbReference type="ARBA" id="ARBA00022516"/>
    </source>
</evidence>
<evidence type="ECO:0000256" key="3">
    <source>
        <dbReference type="ARBA" id="ARBA00023098"/>
    </source>
</evidence>
<gene>
    <name evidence="4" type="ORF">E6C50_00265</name>
</gene>
<dbReference type="GO" id="GO:0006633">
    <property type="term" value="P:fatty acid biosynthetic process"/>
    <property type="evidence" value="ECO:0007669"/>
    <property type="project" value="InterPro"/>
</dbReference>
<dbReference type="PANTHER" id="PTHR38764:SF1">
    <property type="entry name" value="ACYL CARRIER PROTEIN PHOSPHODIESTERASE"/>
    <property type="match status" value="1"/>
</dbReference>
<organism evidence="4 5">
    <name type="scientific">Flavobacterium supellecticarium</name>
    <dbReference type="NCBI Taxonomy" id="2565924"/>
    <lineage>
        <taxon>Bacteria</taxon>
        <taxon>Pseudomonadati</taxon>
        <taxon>Bacteroidota</taxon>
        <taxon>Flavobacteriia</taxon>
        <taxon>Flavobacteriales</taxon>
        <taxon>Flavobacteriaceae</taxon>
        <taxon>Flavobacterium</taxon>
    </lineage>
</organism>
<dbReference type="Pfam" id="PF04336">
    <property type="entry name" value="ACP_PD"/>
    <property type="match status" value="1"/>
</dbReference>
<dbReference type="GO" id="GO:0008770">
    <property type="term" value="F:[acyl-carrier-protein] phosphodiesterase activity"/>
    <property type="evidence" value="ECO:0007669"/>
    <property type="project" value="InterPro"/>
</dbReference>
<dbReference type="OrthoDB" id="8442777at2"/>
<dbReference type="PANTHER" id="PTHR38764">
    <property type="entry name" value="ACYL CARRIER PROTEIN PHOSPHODIESTERASE"/>
    <property type="match status" value="1"/>
</dbReference>
<dbReference type="RefSeq" id="WP_136401207.1">
    <property type="nucleotide sequence ID" value="NZ_SSNZ01000001.1"/>
</dbReference>
<keyword evidence="5" id="KW-1185">Reference proteome</keyword>
<evidence type="ECO:0000313" key="4">
    <source>
        <dbReference type="EMBL" id="THF52682.1"/>
    </source>
</evidence>
<evidence type="ECO:0000256" key="2">
    <source>
        <dbReference type="ARBA" id="ARBA00022801"/>
    </source>
</evidence>
<protein>
    <submittedName>
        <fullName evidence="4">DUF479 domain-containing protein</fullName>
    </submittedName>
</protein>
<comment type="caution">
    <text evidence="4">The sequence shown here is derived from an EMBL/GenBank/DDBJ whole genome shotgun (WGS) entry which is preliminary data.</text>
</comment>
<dbReference type="Proteomes" id="UP000307507">
    <property type="component" value="Unassembled WGS sequence"/>
</dbReference>
<name>A0A4S4A2Q8_9FLAO</name>
<evidence type="ECO:0000313" key="5">
    <source>
        <dbReference type="Proteomes" id="UP000307507"/>
    </source>
</evidence>
<keyword evidence="2" id="KW-0378">Hydrolase</keyword>
<dbReference type="PIRSF" id="PIRSF011489">
    <property type="entry name" value="DUF479"/>
    <property type="match status" value="1"/>
</dbReference>
<reference evidence="4 5" key="1">
    <citation type="submission" date="2019-04" db="EMBL/GenBank/DDBJ databases">
        <title>Flavobacterium sp. nov. isolated from construction timber.</title>
        <authorList>
            <person name="Lin S.-Y."/>
            <person name="Chang C.-T."/>
            <person name="Young C.-C."/>
        </authorList>
    </citation>
    <scope>NUCLEOTIDE SEQUENCE [LARGE SCALE GENOMIC DNA]</scope>
    <source>
        <strain evidence="4 5">CC-CTC003</strain>
    </source>
</reference>
<dbReference type="InterPro" id="IPR007431">
    <property type="entry name" value="ACP_PD"/>
</dbReference>
<sequence>MNFLAHIYLSGDDDLIKIGNFMADGIRGNDYRNFNPDIQKGILLHRAIDTFTDTHPIFRKSKHRLHEAYGHYSGVIMDVFYDHFLAKNWDRYSETPLETYVAAFYSSLKEHYDLLTEKTKGLMPYMIERNWLVSYASIDGIATILFQMDQRTKNRSRMQYSVRELQEYYVNFEIEFTLFFDEIKQFATDKLAEITHDFSN</sequence>